<dbReference type="PANTHER" id="PTHR13390:SF0">
    <property type="entry name" value="LIPID DROPLET-ASSOCIATED HYDROLASE"/>
    <property type="match status" value="1"/>
</dbReference>
<dbReference type="InterPro" id="IPR029058">
    <property type="entry name" value="AB_hydrolase_fold"/>
</dbReference>
<organism evidence="6 7">
    <name type="scientific">Chlamydomonas incerta</name>
    <dbReference type="NCBI Taxonomy" id="51695"/>
    <lineage>
        <taxon>Eukaryota</taxon>
        <taxon>Viridiplantae</taxon>
        <taxon>Chlorophyta</taxon>
        <taxon>core chlorophytes</taxon>
        <taxon>Chlorophyceae</taxon>
        <taxon>CS clade</taxon>
        <taxon>Chlamydomonadales</taxon>
        <taxon>Chlamydomonadaceae</taxon>
        <taxon>Chlamydomonas</taxon>
    </lineage>
</organism>
<accession>A0A835SMI7</accession>
<dbReference type="Gene3D" id="3.40.50.1820">
    <property type="entry name" value="alpha/beta hydrolase"/>
    <property type="match status" value="1"/>
</dbReference>
<dbReference type="SUPFAM" id="SSF53474">
    <property type="entry name" value="alpha/beta-Hydrolases"/>
    <property type="match status" value="1"/>
</dbReference>
<dbReference type="GO" id="GO:0005811">
    <property type="term" value="C:lipid droplet"/>
    <property type="evidence" value="ECO:0007669"/>
    <property type="project" value="UniProtKB-SubCell"/>
</dbReference>
<evidence type="ECO:0000256" key="4">
    <source>
        <dbReference type="ARBA" id="ARBA00022801"/>
    </source>
</evidence>
<proteinExistence type="inferred from homology"/>
<evidence type="ECO:0000256" key="5">
    <source>
        <dbReference type="SAM" id="MobiDB-lite"/>
    </source>
</evidence>
<evidence type="ECO:0000313" key="7">
    <source>
        <dbReference type="Proteomes" id="UP000650467"/>
    </source>
</evidence>
<comment type="subcellular location">
    <subcellularLocation>
        <location evidence="1">Lipid droplet</location>
    </subcellularLocation>
</comment>
<dbReference type="EMBL" id="JAEHOC010000035">
    <property type="protein sequence ID" value="KAG2428326.1"/>
    <property type="molecule type" value="Genomic_DNA"/>
</dbReference>
<comment type="similarity">
    <text evidence="2">Belongs to the AB hydrolase superfamily. LDAH family.</text>
</comment>
<dbReference type="Pfam" id="PF10230">
    <property type="entry name" value="LIDHydrolase"/>
    <property type="match status" value="1"/>
</dbReference>
<dbReference type="AlphaFoldDB" id="A0A835SMI7"/>
<dbReference type="GO" id="GO:0019915">
    <property type="term" value="P:lipid storage"/>
    <property type="evidence" value="ECO:0007669"/>
    <property type="project" value="InterPro"/>
</dbReference>
<name>A0A835SMI7_CHLIN</name>
<dbReference type="GO" id="GO:0016298">
    <property type="term" value="F:lipase activity"/>
    <property type="evidence" value="ECO:0007669"/>
    <property type="project" value="InterPro"/>
</dbReference>
<evidence type="ECO:0000313" key="6">
    <source>
        <dbReference type="EMBL" id="KAG2428326.1"/>
    </source>
</evidence>
<comment type="caution">
    <text evidence="6">The sequence shown here is derived from an EMBL/GenBank/DDBJ whole genome shotgun (WGS) entry which is preliminary data.</text>
</comment>
<gene>
    <name evidence="6" type="ORF">HXX76_010474</name>
</gene>
<keyword evidence="3" id="KW-0551">Lipid droplet</keyword>
<sequence>MASDGTNSPANSGVARPWQEFFDVGGVRTELLGIDASPGPARLQVLIVPGNPGFAALYLPLMAHLHAALGGTAAVLAASHAGHDGMHPHGGRQVWDLAEQVAHKAALLRRVAALLPGGPPLVVVAHSIGAAMMLRAIASVEGWAPAGPEGTPDEQGAKPPPAADGTAGGGAGAAVVAVAASGGGGGGGSPAILKLVAVFPFLEAAAPGSNARQAAIRRVAAWHGRLGWLGDLLAALPTALLAGCLRLGSGMAGGPAAAMAARLNRSTLVNSLYLGTDEFKELSRPWPWPQLASGLGARLHVMGCDQDTWLSRAQYEEMRQRVPGLQATWHADLRHDFCVHDVQCRAVAVHVARIVAGAELMPGGGREGAELPPGGGRAGAGQGAAAAAAVEAAVEGKAVEGKAVEGKAVEEAVEEAVKEEDVVVVVEGMAPVPAEALCRL</sequence>
<evidence type="ECO:0000256" key="2">
    <source>
        <dbReference type="ARBA" id="ARBA00008300"/>
    </source>
</evidence>
<dbReference type="OrthoDB" id="448051at2759"/>
<protein>
    <recommendedName>
        <fullName evidence="8">Lipid droplet-associated hydrolase</fullName>
    </recommendedName>
</protein>
<dbReference type="PANTHER" id="PTHR13390">
    <property type="entry name" value="LIPASE"/>
    <property type="match status" value="1"/>
</dbReference>
<feature type="region of interest" description="Disordered" evidence="5">
    <location>
        <begin position="144"/>
        <end position="166"/>
    </location>
</feature>
<dbReference type="InterPro" id="IPR019363">
    <property type="entry name" value="LDAH"/>
</dbReference>
<keyword evidence="4" id="KW-0378">Hydrolase</keyword>
<dbReference type="Proteomes" id="UP000650467">
    <property type="component" value="Unassembled WGS sequence"/>
</dbReference>
<evidence type="ECO:0000256" key="1">
    <source>
        <dbReference type="ARBA" id="ARBA00004502"/>
    </source>
</evidence>
<evidence type="ECO:0008006" key="8">
    <source>
        <dbReference type="Google" id="ProtNLM"/>
    </source>
</evidence>
<reference evidence="6" key="1">
    <citation type="journal article" date="2020" name="bioRxiv">
        <title>Comparative genomics of Chlamydomonas.</title>
        <authorList>
            <person name="Craig R.J."/>
            <person name="Hasan A.R."/>
            <person name="Ness R.W."/>
            <person name="Keightley P.D."/>
        </authorList>
    </citation>
    <scope>NUCLEOTIDE SEQUENCE</scope>
    <source>
        <strain evidence="6">SAG 7.73</strain>
    </source>
</reference>
<keyword evidence="7" id="KW-1185">Reference proteome</keyword>
<evidence type="ECO:0000256" key="3">
    <source>
        <dbReference type="ARBA" id="ARBA00022677"/>
    </source>
</evidence>